<feature type="transmembrane region" description="Helical" evidence="1">
    <location>
        <begin position="16"/>
        <end position="40"/>
    </location>
</feature>
<dbReference type="Proteomes" id="UP000887569">
    <property type="component" value="Unplaced"/>
</dbReference>
<dbReference type="SUPFAM" id="SSF63712">
    <property type="entry name" value="Nicotinic receptor ligand binding domain-like"/>
    <property type="match status" value="1"/>
</dbReference>
<proteinExistence type="predicted"/>
<accession>A0A915BDQ8</accession>
<evidence type="ECO:0000313" key="3">
    <source>
        <dbReference type="WBParaSite" id="PgR036_g003_t01"/>
    </source>
</evidence>
<dbReference type="Gene3D" id="2.70.170.10">
    <property type="entry name" value="Neurotransmitter-gated ion-channel ligand-binding domain"/>
    <property type="match status" value="1"/>
</dbReference>
<dbReference type="WBParaSite" id="PgR036_g003_t01">
    <property type="protein sequence ID" value="PgR036_g003_t01"/>
    <property type="gene ID" value="PgR036_g003"/>
</dbReference>
<evidence type="ECO:0000256" key="1">
    <source>
        <dbReference type="SAM" id="Phobius"/>
    </source>
</evidence>
<dbReference type="AlphaFoldDB" id="A0A915BDQ8"/>
<reference evidence="3" key="1">
    <citation type="submission" date="2022-11" db="UniProtKB">
        <authorList>
            <consortium name="WormBaseParasite"/>
        </authorList>
    </citation>
    <scope>IDENTIFICATION</scope>
</reference>
<keyword evidence="2" id="KW-1185">Reference proteome</keyword>
<evidence type="ECO:0000313" key="2">
    <source>
        <dbReference type="Proteomes" id="UP000887569"/>
    </source>
</evidence>
<keyword evidence="1" id="KW-0812">Transmembrane</keyword>
<name>A0A915BDQ8_PARUN</name>
<dbReference type="GO" id="GO:0005230">
    <property type="term" value="F:extracellular ligand-gated monoatomic ion channel activity"/>
    <property type="evidence" value="ECO:0007669"/>
    <property type="project" value="InterPro"/>
</dbReference>
<dbReference type="InterPro" id="IPR036734">
    <property type="entry name" value="Neur_chan_lig-bd_sf"/>
</dbReference>
<protein>
    <submittedName>
        <fullName evidence="3">Neurotransmitter-gated ion-channel ligand-binding domain-containing protein</fullName>
    </submittedName>
</protein>
<sequence length="107" mass="11867">NTTMGVSKWSTKPLEGYPLCSGAHTLLMLCIMAAVILLIAADEAIELPPIPDRSKIADVDLKKFGINDEQRLFKHILRNYDISVRPVINASTVVNVYMGLTLTHIFN</sequence>
<keyword evidence="1" id="KW-0472">Membrane</keyword>
<keyword evidence="1" id="KW-1133">Transmembrane helix</keyword>
<organism evidence="2 3">
    <name type="scientific">Parascaris univalens</name>
    <name type="common">Nematode worm</name>
    <dbReference type="NCBI Taxonomy" id="6257"/>
    <lineage>
        <taxon>Eukaryota</taxon>
        <taxon>Metazoa</taxon>
        <taxon>Ecdysozoa</taxon>
        <taxon>Nematoda</taxon>
        <taxon>Chromadorea</taxon>
        <taxon>Rhabditida</taxon>
        <taxon>Spirurina</taxon>
        <taxon>Ascaridomorpha</taxon>
        <taxon>Ascaridoidea</taxon>
        <taxon>Ascarididae</taxon>
        <taxon>Parascaris</taxon>
    </lineage>
</organism>
<dbReference type="GO" id="GO:0016020">
    <property type="term" value="C:membrane"/>
    <property type="evidence" value="ECO:0007669"/>
    <property type="project" value="InterPro"/>
</dbReference>